<evidence type="ECO:0000256" key="1">
    <source>
        <dbReference type="ARBA" id="ARBA00008754"/>
    </source>
</evidence>
<dbReference type="Proteomes" id="UP000320722">
    <property type="component" value="Chromosome"/>
</dbReference>
<dbReference type="PIRSF" id="PIRSF005384">
    <property type="entry name" value="RpiB_LacA_B"/>
    <property type="match status" value="1"/>
</dbReference>
<comment type="similarity">
    <text evidence="1">Belongs to the LacAB/RpiB family.</text>
</comment>
<reference evidence="3 4" key="1">
    <citation type="submission" date="2019-02" db="EMBL/GenBank/DDBJ databases">
        <title>Deep-cultivation of Planctomycetes and their phenomic and genomic characterization uncovers novel biology.</title>
        <authorList>
            <person name="Wiegand S."/>
            <person name="Jogler M."/>
            <person name="Boedeker C."/>
            <person name="Pinto D."/>
            <person name="Vollmers J."/>
            <person name="Rivas-Marin E."/>
            <person name="Kohn T."/>
            <person name="Peeters S.H."/>
            <person name="Heuer A."/>
            <person name="Rast P."/>
            <person name="Oberbeckmann S."/>
            <person name="Bunk B."/>
            <person name="Jeske O."/>
            <person name="Meyerdierks A."/>
            <person name="Storesund J.E."/>
            <person name="Kallscheuer N."/>
            <person name="Luecker S."/>
            <person name="Lage O.M."/>
            <person name="Pohl T."/>
            <person name="Merkel B.J."/>
            <person name="Hornburger P."/>
            <person name="Mueller R.-W."/>
            <person name="Bruemmer F."/>
            <person name="Labrenz M."/>
            <person name="Spormann A.M."/>
            <person name="Op den Camp H."/>
            <person name="Overmann J."/>
            <person name="Amann R."/>
            <person name="Jetten M.S.M."/>
            <person name="Mascher T."/>
            <person name="Medema M.H."/>
            <person name="Devos D.P."/>
            <person name="Kaster A.-K."/>
            <person name="Ovreas L."/>
            <person name="Rohde M."/>
            <person name="Galperin M.Y."/>
            <person name="Jogler C."/>
        </authorList>
    </citation>
    <scope>NUCLEOTIDE SEQUENCE [LARGE SCALE GENOMIC DNA]</scope>
    <source>
        <strain evidence="3 4">V6</strain>
    </source>
</reference>
<dbReference type="InterPro" id="IPR004785">
    <property type="entry name" value="RpiB"/>
</dbReference>
<dbReference type="NCBIfam" id="TIGR01120">
    <property type="entry name" value="rpiB"/>
    <property type="match status" value="1"/>
</dbReference>
<organism evidence="3 4">
    <name type="scientific">Gimesia chilikensis</name>
    <dbReference type="NCBI Taxonomy" id="2605989"/>
    <lineage>
        <taxon>Bacteria</taxon>
        <taxon>Pseudomonadati</taxon>
        <taxon>Planctomycetota</taxon>
        <taxon>Planctomycetia</taxon>
        <taxon>Planctomycetales</taxon>
        <taxon>Planctomycetaceae</taxon>
        <taxon>Gimesia</taxon>
    </lineage>
</organism>
<dbReference type="InterPro" id="IPR003500">
    <property type="entry name" value="RpiB_LacA_LacB"/>
</dbReference>
<proteinExistence type="inferred from homology"/>
<dbReference type="EMBL" id="CP036347">
    <property type="protein sequence ID" value="QDU01076.1"/>
    <property type="molecule type" value="Genomic_DNA"/>
</dbReference>
<dbReference type="NCBIfam" id="TIGR00689">
    <property type="entry name" value="rpiB_lacA_lacB"/>
    <property type="match status" value="1"/>
</dbReference>
<dbReference type="NCBIfam" id="NF004051">
    <property type="entry name" value="PRK05571.1"/>
    <property type="match status" value="1"/>
</dbReference>
<evidence type="ECO:0000313" key="4">
    <source>
        <dbReference type="Proteomes" id="UP000320722"/>
    </source>
</evidence>
<dbReference type="GO" id="GO:0009052">
    <property type="term" value="P:pentose-phosphate shunt, non-oxidative branch"/>
    <property type="evidence" value="ECO:0007669"/>
    <property type="project" value="TreeGrafter"/>
</dbReference>
<evidence type="ECO:0000313" key="3">
    <source>
        <dbReference type="EMBL" id="QDU01076.1"/>
    </source>
</evidence>
<dbReference type="EC" id="5.3.1.-" evidence="3"/>
<dbReference type="GO" id="GO:0004751">
    <property type="term" value="F:ribose-5-phosphate isomerase activity"/>
    <property type="evidence" value="ECO:0007669"/>
    <property type="project" value="TreeGrafter"/>
</dbReference>
<dbReference type="RefSeq" id="WP_145036724.1">
    <property type="nucleotide sequence ID" value="NZ_CP036347.1"/>
</dbReference>
<dbReference type="AlphaFoldDB" id="A0A517W741"/>
<keyword evidence="2 3" id="KW-0413">Isomerase</keyword>
<dbReference type="Gene3D" id="3.40.1400.10">
    <property type="entry name" value="Sugar-phosphate isomerase, RpiB/LacA/LacB"/>
    <property type="match status" value="1"/>
</dbReference>
<dbReference type="InterPro" id="IPR036569">
    <property type="entry name" value="RpiB_LacA_LacB_sf"/>
</dbReference>
<dbReference type="GO" id="GO:0019316">
    <property type="term" value="P:D-allose catabolic process"/>
    <property type="evidence" value="ECO:0007669"/>
    <property type="project" value="TreeGrafter"/>
</dbReference>
<dbReference type="SUPFAM" id="SSF89623">
    <property type="entry name" value="Ribose/Galactose isomerase RpiB/AlsB"/>
    <property type="match status" value="1"/>
</dbReference>
<sequence>MTAPVPSEEPVKKIVVASDHAGYRYKRRIIEYLTQQGYQVEDFGTDSTESVDYPDFIFPAAKAVAAGEFERGIVLGGSGNGEAIAANRVKGVRCALCWNEKSARLARQHNNANMISLGERMVSMHDVYEIIDIWLSTPFEGGRHQRRIEKLDE</sequence>
<evidence type="ECO:0000256" key="2">
    <source>
        <dbReference type="ARBA" id="ARBA00023235"/>
    </source>
</evidence>
<protein>
    <submittedName>
        <fullName evidence="3">Sugar phosphate isomerase YwlF</fullName>
        <ecNumber evidence="3">5.3.1.-</ecNumber>
    </submittedName>
</protein>
<name>A0A517W741_9PLAN</name>
<gene>
    <name evidence="3" type="primary">ywlF</name>
    <name evidence="3" type="ORF">V6x_07540</name>
</gene>
<accession>A0A517W741</accession>
<dbReference type="PANTHER" id="PTHR30345">
    <property type="entry name" value="RIBOSE-5-PHOSPHATE ISOMERASE B"/>
    <property type="match status" value="1"/>
</dbReference>
<dbReference type="PANTHER" id="PTHR30345:SF0">
    <property type="entry name" value="DNA DAMAGE-REPAIR_TOLERATION PROTEIN DRT102"/>
    <property type="match status" value="1"/>
</dbReference>
<dbReference type="Pfam" id="PF02502">
    <property type="entry name" value="LacAB_rpiB"/>
    <property type="match status" value="1"/>
</dbReference>
<accession>A0A5A8B4P9</accession>